<evidence type="ECO:0000256" key="1">
    <source>
        <dbReference type="ARBA" id="ARBA00007326"/>
    </source>
</evidence>
<evidence type="ECO:0000313" key="6">
    <source>
        <dbReference type="Proteomes" id="UP000729402"/>
    </source>
</evidence>
<gene>
    <name evidence="5" type="ORF">GUJ93_ZPchr0008g11697</name>
</gene>
<dbReference type="GO" id="GO:0003723">
    <property type="term" value="F:RNA binding"/>
    <property type="evidence" value="ECO:0007669"/>
    <property type="project" value="InterPro"/>
</dbReference>
<dbReference type="AlphaFoldDB" id="A0A8J5R3Q0"/>
<dbReference type="FunFam" id="3.30.1330.30:FF:000001">
    <property type="entry name" value="60S ribosomal protein L30"/>
    <property type="match status" value="1"/>
</dbReference>
<keyword evidence="2" id="KW-0689">Ribosomal protein</keyword>
<dbReference type="EMBL" id="JAAALK010000290">
    <property type="protein sequence ID" value="KAG8045206.1"/>
    <property type="molecule type" value="Genomic_DNA"/>
</dbReference>
<accession>A0A8J5R3Q0</accession>
<dbReference type="OrthoDB" id="1928736at2759"/>
<dbReference type="PANTHER" id="PTHR11449">
    <property type="entry name" value="RIBOSOMAL PROTEIN L30"/>
    <property type="match status" value="1"/>
</dbReference>
<dbReference type="InterPro" id="IPR039109">
    <property type="entry name" value="Ribosomal_eL30-like"/>
</dbReference>
<reference evidence="5" key="1">
    <citation type="journal article" date="2021" name="bioRxiv">
        <title>Whole Genome Assembly and Annotation of Northern Wild Rice, Zizania palustris L., Supports a Whole Genome Duplication in the Zizania Genus.</title>
        <authorList>
            <person name="Haas M."/>
            <person name="Kono T."/>
            <person name="Macchietto M."/>
            <person name="Millas R."/>
            <person name="McGilp L."/>
            <person name="Shao M."/>
            <person name="Duquette J."/>
            <person name="Hirsch C.N."/>
            <person name="Kimball J."/>
        </authorList>
    </citation>
    <scope>NUCLEOTIDE SEQUENCE</scope>
    <source>
        <tissue evidence="5">Fresh leaf tissue</tissue>
    </source>
</reference>
<keyword evidence="6" id="KW-1185">Reference proteome</keyword>
<dbReference type="GO" id="GO:0005840">
    <property type="term" value="C:ribosome"/>
    <property type="evidence" value="ECO:0007669"/>
    <property type="project" value="UniProtKB-KW"/>
</dbReference>
<protein>
    <recommendedName>
        <fullName evidence="4">Ribosomal protein eL8/eL30/eS12/Gadd45 domain-containing protein</fullName>
    </recommendedName>
</protein>
<evidence type="ECO:0000256" key="3">
    <source>
        <dbReference type="ARBA" id="ARBA00023274"/>
    </source>
</evidence>
<feature type="domain" description="Ribosomal protein eL8/eL30/eS12/Gadd45" evidence="4">
    <location>
        <begin position="12"/>
        <end position="105"/>
    </location>
</feature>
<reference evidence="5" key="2">
    <citation type="submission" date="2021-02" db="EMBL/GenBank/DDBJ databases">
        <authorList>
            <person name="Kimball J.A."/>
            <person name="Haas M.W."/>
            <person name="Macchietto M."/>
            <person name="Kono T."/>
            <person name="Duquette J."/>
            <person name="Shao M."/>
        </authorList>
    </citation>
    <scope>NUCLEOTIDE SEQUENCE</scope>
    <source>
        <tissue evidence="5">Fresh leaf tissue</tissue>
    </source>
</reference>
<dbReference type="PROSITE" id="PS00709">
    <property type="entry name" value="RIBOSOMAL_L30E_1"/>
    <property type="match status" value="1"/>
</dbReference>
<organism evidence="5 6">
    <name type="scientific">Zizania palustris</name>
    <name type="common">Northern wild rice</name>
    <dbReference type="NCBI Taxonomy" id="103762"/>
    <lineage>
        <taxon>Eukaryota</taxon>
        <taxon>Viridiplantae</taxon>
        <taxon>Streptophyta</taxon>
        <taxon>Embryophyta</taxon>
        <taxon>Tracheophyta</taxon>
        <taxon>Spermatophyta</taxon>
        <taxon>Magnoliopsida</taxon>
        <taxon>Liliopsida</taxon>
        <taxon>Poales</taxon>
        <taxon>Poaceae</taxon>
        <taxon>BOP clade</taxon>
        <taxon>Oryzoideae</taxon>
        <taxon>Oryzeae</taxon>
        <taxon>Zizaniinae</taxon>
        <taxon>Zizania</taxon>
    </lineage>
</organism>
<comment type="similarity">
    <text evidence="1">Belongs to the eukaryotic ribosomal protein eL30 family.</text>
</comment>
<name>A0A8J5R3Q0_ZIZPA</name>
<dbReference type="PROSITE" id="PS00993">
    <property type="entry name" value="RIBOSOMAL_L30E_2"/>
    <property type="match status" value="1"/>
</dbReference>
<dbReference type="InterPro" id="IPR022991">
    <property type="entry name" value="Ribosomal_eL30_CS"/>
</dbReference>
<dbReference type="Pfam" id="PF01248">
    <property type="entry name" value="Ribosomal_L7Ae"/>
    <property type="match status" value="1"/>
</dbReference>
<dbReference type="NCBIfam" id="NF002172">
    <property type="entry name" value="PRK01018.1"/>
    <property type="match status" value="1"/>
</dbReference>
<dbReference type="InterPro" id="IPR004038">
    <property type="entry name" value="Ribosomal_eL8/eL30/eS12/Gad45"/>
</dbReference>
<keyword evidence="3" id="KW-0687">Ribonucleoprotein</keyword>
<evidence type="ECO:0000256" key="2">
    <source>
        <dbReference type="ARBA" id="ARBA00022980"/>
    </source>
</evidence>
<proteinExistence type="inferred from homology"/>
<sequence>MVSVKKTKKSTDNINNKLQLVMKSGKYTLGYKTVLRTLRNSKAKLVIISNNCPPLRKSEIEYYAMLAKVTVHHFHGNNVDLGTACGKYFRVCCLSIIDPGDSDIIKTTVKFMSNFGGLTLKNCRIFISIECVFFLAGDADEETRYILDEETQDIMASVHSCYPCFLPRVSRPSSIRRHLGGNNHADVGLIEQLERRHGRASISIEDTVGVDQADRNNPVVPNRRISLARMSESSVWLTGQSGSIYESSGVGWVWVIAPHELQTSAGYVTATFILITTILALSEAGLGLNGPLPPRPMPYRLSSILQFCCV</sequence>
<comment type="caution">
    <text evidence="5">The sequence shown here is derived from an EMBL/GenBank/DDBJ whole genome shotgun (WGS) entry which is preliminary data.</text>
</comment>
<dbReference type="Proteomes" id="UP000729402">
    <property type="component" value="Unassembled WGS sequence"/>
</dbReference>
<dbReference type="GO" id="GO:1990904">
    <property type="term" value="C:ribonucleoprotein complex"/>
    <property type="evidence" value="ECO:0007669"/>
    <property type="project" value="UniProtKB-KW"/>
</dbReference>
<evidence type="ECO:0000313" key="5">
    <source>
        <dbReference type="EMBL" id="KAG8045206.1"/>
    </source>
</evidence>
<evidence type="ECO:0000259" key="4">
    <source>
        <dbReference type="Pfam" id="PF01248"/>
    </source>
</evidence>